<accession>A0A1S1LNL2</accession>
<dbReference type="EMBL" id="MLIQ01000017">
    <property type="protein sequence ID" value="OHU54204.1"/>
    <property type="molecule type" value="Genomic_DNA"/>
</dbReference>
<organism evidence="1 2">
    <name type="scientific">Mycobacteroides chelonae</name>
    <name type="common">Mycobacterium chelonae</name>
    <dbReference type="NCBI Taxonomy" id="1774"/>
    <lineage>
        <taxon>Bacteria</taxon>
        <taxon>Bacillati</taxon>
        <taxon>Actinomycetota</taxon>
        <taxon>Actinomycetes</taxon>
        <taxon>Mycobacteriales</taxon>
        <taxon>Mycobacteriaceae</taxon>
        <taxon>Mycobacteroides</taxon>
    </lineage>
</organism>
<sequence>MGDSSGPVTLLLVNFRVGSMGLEGYGSEPIGPAAAGLAAARRRSRGHGEPVAAKFATVVRDVHLAGAGH</sequence>
<gene>
    <name evidence="1" type="ORF">BKG82_18200</name>
</gene>
<name>A0A1S1LNL2_MYCCH</name>
<evidence type="ECO:0000313" key="2">
    <source>
        <dbReference type="Proteomes" id="UP000180043"/>
    </source>
</evidence>
<protein>
    <submittedName>
        <fullName evidence="1">Uncharacterized protein</fullName>
    </submittedName>
</protein>
<dbReference type="Proteomes" id="UP000180043">
    <property type="component" value="Unassembled WGS sequence"/>
</dbReference>
<reference evidence="1 2" key="1">
    <citation type="submission" date="2016-10" db="EMBL/GenBank/DDBJ databases">
        <title>Evaluation of Human, Veterinary and Environmental Mycobacterium chelonae Isolates by Core Genome Phylogenomic Analysis, Targeted Gene Comparison, and Anti-microbial Susceptibility Patterns: A Tale of Mistaken Identities.</title>
        <authorList>
            <person name="Fogelson S.B."/>
            <person name="Camus A.C."/>
            <person name="Lorenz W."/>
            <person name="Vasireddy R."/>
            <person name="Vasireddy S."/>
            <person name="Smith T."/>
            <person name="Brown-Elliott B.A."/>
            <person name="Wallace R.J.Jr."/>
            <person name="Hasan N.A."/>
            <person name="Reischl U."/>
            <person name="Sanchez S."/>
        </authorList>
    </citation>
    <scope>NUCLEOTIDE SEQUENCE [LARGE SCALE GENOMIC DNA]</scope>
    <source>
        <strain evidence="1 2">15515</strain>
    </source>
</reference>
<evidence type="ECO:0000313" key="1">
    <source>
        <dbReference type="EMBL" id="OHU54204.1"/>
    </source>
</evidence>
<dbReference type="AlphaFoldDB" id="A0A1S1LNL2"/>
<proteinExistence type="predicted"/>
<comment type="caution">
    <text evidence="1">The sequence shown here is derived from an EMBL/GenBank/DDBJ whole genome shotgun (WGS) entry which is preliminary data.</text>
</comment>